<name>A0A8J6HJZ8_TENMO</name>
<organism evidence="2 3">
    <name type="scientific">Tenebrio molitor</name>
    <name type="common">Yellow mealworm beetle</name>
    <dbReference type="NCBI Taxonomy" id="7067"/>
    <lineage>
        <taxon>Eukaryota</taxon>
        <taxon>Metazoa</taxon>
        <taxon>Ecdysozoa</taxon>
        <taxon>Arthropoda</taxon>
        <taxon>Hexapoda</taxon>
        <taxon>Insecta</taxon>
        <taxon>Pterygota</taxon>
        <taxon>Neoptera</taxon>
        <taxon>Endopterygota</taxon>
        <taxon>Coleoptera</taxon>
        <taxon>Polyphaga</taxon>
        <taxon>Cucujiformia</taxon>
        <taxon>Tenebrionidae</taxon>
        <taxon>Tenebrio</taxon>
    </lineage>
</organism>
<proteinExistence type="predicted"/>
<feature type="compositionally biased region" description="Basic and acidic residues" evidence="1">
    <location>
        <begin position="1"/>
        <end position="29"/>
    </location>
</feature>
<comment type="caution">
    <text evidence="2">The sequence shown here is derived from an EMBL/GenBank/DDBJ whole genome shotgun (WGS) entry which is preliminary data.</text>
</comment>
<accession>A0A8J6HJZ8</accession>
<feature type="compositionally biased region" description="Basic and acidic residues" evidence="1">
    <location>
        <begin position="37"/>
        <end position="48"/>
    </location>
</feature>
<dbReference type="AlphaFoldDB" id="A0A8J6HJZ8"/>
<protein>
    <recommendedName>
        <fullName evidence="4">Endonuclease/exonuclease/phosphatase domain-containing protein</fullName>
    </recommendedName>
</protein>
<dbReference type="InterPro" id="IPR036691">
    <property type="entry name" value="Endo/exonu/phosph_ase_sf"/>
</dbReference>
<dbReference type="SUPFAM" id="SSF56219">
    <property type="entry name" value="DNase I-like"/>
    <property type="match status" value="1"/>
</dbReference>
<keyword evidence="3" id="KW-1185">Reference proteome</keyword>
<dbReference type="Proteomes" id="UP000719412">
    <property type="component" value="Unassembled WGS sequence"/>
</dbReference>
<gene>
    <name evidence="2" type="ORF">GEV33_006776</name>
</gene>
<sequence>MKKSDSESERDEDHKRKREEGRESEERINPFRKSKKVERSPVKKAMDKEMKKMLEKIMEDEKMEEQEKRVRKKNIVVMGLDEEECENEKKLEKWMKAELEVEVRVKEMYKINGGKMIVAELESWGEKRKRVYIEDDLTKKERDIQKELRTLAKEERQKGLRVKVGYKKIWIEGKGFRAQEKDDGRKGKTNMERNKGENEQIRIVFWNVEGIKNKEDEFWKYLGEFDVVGLVRTWVEEKGWERLERRMPREFEWKCQYAERESKKGRAKGGIIMGVKKGLEEENGSEAKEERGFMERTVKRKQTKWRIVTIYSRSMKETKRIIEERVKEQEEGTLVIGGEFNARIGGKGRRMEEEQATIERRPTKDGIENTEGRELVSLVEERWWDVLNGNCIGDEKGEYTYIGSRGETVIDYVIMNEEAWDEIEEFKVGERVESDHMPLEVRTKGREQERGSMKDVRRKIVKNIWTEEGKEKYRARLREAKYEEEEINEKVRELNENGREASSKKETKKLEKEKATKDEYKRARKRYKLVCKEKKEKKRMEEEMKMKGIKTEEENYYGGMEKVLQ</sequence>
<reference evidence="2" key="2">
    <citation type="submission" date="2021-08" db="EMBL/GenBank/DDBJ databases">
        <authorList>
            <person name="Eriksson T."/>
        </authorList>
    </citation>
    <scope>NUCLEOTIDE SEQUENCE</scope>
    <source>
        <strain evidence="2">Stoneville</strain>
        <tissue evidence="2">Whole head</tissue>
    </source>
</reference>
<reference evidence="2" key="1">
    <citation type="journal article" date="2020" name="J Insects Food Feed">
        <title>The yellow mealworm (Tenebrio molitor) genome: a resource for the emerging insects as food and feed industry.</title>
        <authorList>
            <person name="Eriksson T."/>
            <person name="Andere A."/>
            <person name="Kelstrup H."/>
            <person name="Emery V."/>
            <person name="Picard C."/>
        </authorList>
    </citation>
    <scope>NUCLEOTIDE SEQUENCE</scope>
    <source>
        <strain evidence="2">Stoneville</strain>
        <tissue evidence="2">Whole head</tissue>
    </source>
</reference>
<evidence type="ECO:0008006" key="4">
    <source>
        <dbReference type="Google" id="ProtNLM"/>
    </source>
</evidence>
<dbReference type="EMBL" id="JABDTM020022209">
    <property type="protein sequence ID" value="KAH0816015.1"/>
    <property type="molecule type" value="Genomic_DNA"/>
</dbReference>
<feature type="region of interest" description="Disordered" evidence="1">
    <location>
        <begin position="490"/>
        <end position="518"/>
    </location>
</feature>
<feature type="region of interest" description="Disordered" evidence="1">
    <location>
        <begin position="1"/>
        <end position="48"/>
    </location>
</feature>
<evidence type="ECO:0000313" key="2">
    <source>
        <dbReference type="EMBL" id="KAH0816015.1"/>
    </source>
</evidence>
<evidence type="ECO:0000313" key="3">
    <source>
        <dbReference type="Proteomes" id="UP000719412"/>
    </source>
</evidence>
<evidence type="ECO:0000256" key="1">
    <source>
        <dbReference type="SAM" id="MobiDB-lite"/>
    </source>
</evidence>
<dbReference type="Gene3D" id="3.60.10.10">
    <property type="entry name" value="Endonuclease/exonuclease/phosphatase"/>
    <property type="match status" value="1"/>
</dbReference>